<organism evidence="1 2">
    <name type="scientific">Dactylonectria macrodidyma</name>
    <dbReference type="NCBI Taxonomy" id="307937"/>
    <lineage>
        <taxon>Eukaryota</taxon>
        <taxon>Fungi</taxon>
        <taxon>Dikarya</taxon>
        <taxon>Ascomycota</taxon>
        <taxon>Pezizomycotina</taxon>
        <taxon>Sordariomycetes</taxon>
        <taxon>Hypocreomycetidae</taxon>
        <taxon>Hypocreales</taxon>
        <taxon>Nectriaceae</taxon>
        <taxon>Dactylonectria</taxon>
    </lineage>
</organism>
<protein>
    <submittedName>
        <fullName evidence="1">Uncharacterized protein</fullName>
    </submittedName>
</protein>
<proteinExistence type="predicted"/>
<comment type="caution">
    <text evidence="1">The sequence shown here is derived from an EMBL/GenBank/DDBJ whole genome shotgun (WGS) entry which is preliminary data.</text>
</comment>
<name>A0A9P9IVW8_9HYPO</name>
<dbReference type="EMBL" id="JAGMUV010000014">
    <property type="protein sequence ID" value="KAH7134251.1"/>
    <property type="molecule type" value="Genomic_DNA"/>
</dbReference>
<sequence length="323" mass="37781">MALCLQDQKQDLFSEADASCEFSDDSDLDIRDMAALTELLEDFGPDPNDDWAFDYTNLTCDVYSHKIEIEEELIGKWETETQEEVDSWRQYYSTCKSVHMEPYRTYKDMQDLRREVSVLERCVTILEFKSTFERHQYFHSSSRCTDADFVNYWILIKEFAVIYRRYLETGDQDELFNKCRNEDSLNWLQATWIRMFVLLTFGPKLEELESPRFIDGVFNTNHIILHGKQELEAALTDPRISATFFLKSLFRVSAVEVWTLRGPWLWAHDLILEGQRQRSNDDWLDAEGLDEGICNKISVASADGGDISDDDGIFLVDFHVDVE</sequence>
<dbReference type="AlphaFoldDB" id="A0A9P9IVW8"/>
<dbReference type="Proteomes" id="UP000738349">
    <property type="component" value="Unassembled WGS sequence"/>
</dbReference>
<accession>A0A9P9IVW8</accession>
<keyword evidence="2" id="KW-1185">Reference proteome</keyword>
<reference evidence="1" key="1">
    <citation type="journal article" date="2021" name="Nat. Commun.">
        <title>Genetic determinants of endophytism in the Arabidopsis root mycobiome.</title>
        <authorList>
            <person name="Mesny F."/>
            <person name="Miyauchi S."/>
            <person name="Thiergart T."/>
            <person name="Pickel B."/>
            <person name="Atanasova L."/>
            <person name="Karlsson M."/>
            <person name="Huettel B."/>
            <person name="Barry K.W."/>
            <person name="Haridas S."/>
            <person name="Chen C."/>
            <person name="Bauer D."/>
            <person name="Andreopoulos W."/>
            <person name="Pangilinan J."/>
            <person name="LaButti K."/>
            <person name="Riley R."/>
            <person name="Lipzen A."/>
            <person name="Clum A."/>
            <person name="Drula E."/>
            <person name="Henrissat B."/>
            <person name="Kohler A."/>
            <person name="Grigoriev I.V."/>
            <person name="Martin F.M."/>
            <person name="Hacquard S."/>
        </authorList>
    </citation>
    <scope>NUCLEOTIDE SEQUENCE</scope>
    <source>
        <strain evidence="1">MPI-CAGE-AT-0147</strain>
    </source>
</reference>
<dbReference type="OrthoDB" id="5074076at2759"/>
<evidence type="ECO:0000313" key="2">
    <source>
        <dbReference type="Proteomes" id="UP000738349"/>
    </source>
</evidence>
<gene>
    <name evidence="1" type="ORF">EDB81DRAFT_887057</name>
</gene>
<evidence type="ECO:0000313" key="1">
    <source>
        <dbReference type="EMBL" id="KAH7134251.1"/>
    </source>
</evidence>